<dbReference type="Proteomes" id="UP000327157">
    <property type="component" value="Chromosome 9"/>
</dbReference>
<feature type="chain" id="PRO_5024276896" evidence="1">
    <location>
        <begin position="28"/>
        <end position="131"/>
    </location>
</feature>
<dbReference type="EMBL" id="SMOL01000458">
    <property type="protein sequence ID" value="KAB2613764.1"/>
    <property type="molecule type" value="Genomic_DNA"/>
</dbReference>
<name>A0A5N5GSM1_9ROSA</name>
<reference evidence="3" key="2">
    <citation type="submission" date="2019-10" db="EMBL/GenBank/DDBJ databases">
        <title>A de novo genome assembly of a pear dwarfing rootstock.</title>
        <authorList>
            <person name="Wang F."/>
            <person name="Wang J."/>
            <person name="Li S."/>
            <person name="Zhang Y."/>
            <person name="Fang M."/>
            <person name="Ma L."/>
            <person name="Zhao Y."/>
            <person name="Jiang S."/>
        </authorList>
    </citation>
    <scope>NUCLEOTIDE SEQUENCE [LARGE SCALE GENOMIC DNA]</scope>
</reference>
<organism evidence="2 3">
    <name type="scientific">Pyrus ussuriensis x Pyrus communis</name>
    <dbReference type="NCBI Taxonomy" id="2448454"/>
    <lineage>
        <taxon>Eukaryota</taxon>
        <taxon>Viridiplantae</taxon>
        <taxon>Streptophyta</taxon>
        <taxon>Embryophyta</taxon>
        <taxon>Tracheophyta</taxon>
        <taxon>Spermatophyta</taxon>
        <taxon>Magnoliopsida</taxon>
        <taxon>eudicotyledons</taxon>
        <taxon>Gunneridae</taxon>
        <taxon>Pentapetalae</taxon>
        <taxon>rosids</taxon>
        <taxon>fabids</taxon>
        <taxon>Rosales</taxon>
        <taxon>Rosaceae</taxon>
        <taxon>Amygdaloideae</taxon>
        <taxon>Maleae</taxon>
        <taxon>Pyrus</taxon>
    </lineage>
</organism>
<evidence type="ECO:0000256" key="1">
    <source>
        <dbReference type="SAM" id="SignalP"/>
    </source>
</evidence>
<comment type="caution">
    <text evidence="2">The sequence shown here is derived from an EMBL/GenBank/DDBJ whole genome shotgun (WGS) entry which is preliminary data.</text>
</comment>
<gene>
    <name evidence="2" type="ORF">D8674_036080</name>
</gene>
<sequence>MDSPASVMMMMMLIMATTSQLPGTSHCMVMSKSSNVSNWCDGRTGQCLLFPREGLDLLEPDDSFRDMVELDDSKYQETRRMLNYIDPYASLRANQRKVPPFNCPLQLYHQCLPFSGPGNNHCNLYKAGRGC</sequence>
<evidence type="ECO:0000313" key="3">
    <source>
        <dbReference type="Proteomes" id="UP000327157"/>
    </source>
</evidence>
<feature type="signal peptide" evidence="1">
    <location>
        <begin position="1"/>
        <end position="27"/>
    </location>
</feature>
<accession>A0A5N5GSM1</accession>
<protein>
    <submittedName>
        <fullName evidence="2">Uncharacterized protein</fullName>
    </submittedName>
</protein>
<keyword evidence="1" id="KW-0732">Signal</keyword>
<keyword evidence="3" id="KW-1185">Reference proteome</keyword>
<evidence type="ECO:0000313" key="2">
    <source>
        <dbReference type="EMBL" id="KAB2613764.1"/>
    </source>
</evidence>
<reference evidence="2 3" key="1">
    <citation type="submission" date="2019-09" db="EMBL/GenBank/DDBJ databases">
        <authorList>
            <person name="Ou C."/>
        </authorList>
    </citation>
    <scope>NUCLEOTIDE SEQUENCE [LARGE SCALE GENOMIC DNA]</scope>
    <source>
        <strain evidence="2">S2</strain>
        <tissue evidence="2">Leaf</tissue>
    </source>
</reference>
<reference evidence="2 3" key="3">
    <citation type="submission" date="2019-11" db="EMBL/GenBank/DDBJ databases">
        <title>A de novo genome assembly of a pear dwarfing rootstock.</title>
        <authorList>
            <person name="Wang F."/>
            <person name="Wang J."/>
            <person name="Li S."/>
            <person name="Zhang Y."/>
            <person name="Fang M."/>
            <person name="Ma L."/>
            <person name="Zhao Y."/>
            <person name="Jiang S."/>
        </authorList>
    </citation>
    <scope>NUCLEOTIDE SEQUENCE [LARGE SCALE GENOMIC DNA]</scope>
    <source>
        <strain evidence="2">S2</strain>
        <tissue evidence="2">Leaf</tissue>
    </source>
</reference>
<proteinExistence type="predicted"/>
<dbReference type="AlphaFoldDB" id="A0A5N5GSM1"/>